<dbReference type="Proteomes" id="UP001055219">
    <property type="component" value="Unassembled WGS sequence"/>
</dbReference>
<dbReference type="GO" id="GO:0016020">
    <property type="term" value="C:membrane"/>
    <property type="evidence" value="ECO:0007669"/>
    <property type="project" value="TreeGrafter"/>
</dbReference>
<keyword evidence="2" id="KW-1133">Transmembrane helix</keyword>
<protein>
    <submittedName>
        <fullName evidence="3">Uncharacterized protein</fullName>
    </submittedName>
</protein>
<feature type="transmembrane region" description="Helical" evidence="2">
    <location>
        <begin position="327"/>
        <end position="347"/>
    </location>
</feature>
<organism evidence="3 4">
    <name type="scientific">Emericellopsis cladophorae</name>
    <dbReference type="NCBI Taxonomy" id="2686198"/>
    <lineage>
        <taxon>Eukaryota</taxon>
        <taxon>Fungi</taxon>
        <taxon>Dikarya</taxon>
        <taxon>Ascomycota</taxon>
        <taxon>Pezizomycotina</taxon>
        <taxon>Sordariomycetes</taxon>
        <taxon>Hypocreomycetidae</taxon>
        <taxon>Hypocreales</taxon>
        <taxon>Bionectriaceae</taxon>
        <taxon>Emericellopsis</taxon>
    </lineage>
</organism>
<reference evidence="3" key="1">
    <citation type="journal article" date="2021" name="J Fungi (Basel)">
        <title>Genomic and Metabolomic Analyses of the Marine Fungus Emericellopsis cladophorae: Insights into Saltwater Adaptability Mechanisms and Its Biosynthetic Potential.</title>
        <authorList>
            <person name="Goncalves M.F.M."/>
            <person name="Hilario S."/>
            <person name="Van de Peer Y."/>
            <person name="Esteves A.C."/>
            <person name="Alves A."/>
        </authorList>
    </citation>
    <scope>NUCLEOTIDE SEQUENCE</scope>
    <source>
        <strain evidence="3">MUM 19.33</strain>
    </source>
</reference>
<gene>
    <name evidence="3" type="ORF">J7T54_003462</name>
</gene>
<proteinExistence type="predicted"/>
<evidence type="ECO:0000313" key="3">
    <source>
        <dbReference type="EMBL" id="KAI6782043.1"/>
    </source>
</evidence>
<feature type="transmembrane region" description="Helical" evidence="2">
    <location>
        <begin position="295"/>
        <end position="315"/>
    </location>
</feature>
<reference evidence="3" key="2">
    <citation type="submission" date="2022-07" db="EMBL/GenBank/DDBJ databases">
        <authorList>
            <person name="Goncalves M.F.M."/>
            <person name="Hilario S."/>
            <person name="Van De Peer Y."/>
            <person name="Esteves A.C."/>
            <person name="Alves A."/>
        </authorList>
    </citation>
    <scope>NUCLEOTIDE SEQUENCE</scope>
    <source>
        <strain evidence="3">MUM 19.33</strain>
    </source>
</reference>
<sequence>MATASSTNSWLKAQRKGDLQTLAEKLNLKIPNGKLKSEIEATLDSYLADNAATLSSRSDLAGYYNSRSKALGSPLKRDSQSSRESIGEDVEKTLKVARRKASKAAEDMVNEVETGSTALVQTPGRTLSQQVARIPLPATPADVARAVDNSTVAVRNHVSSLYRDSGVGDTTVAARDCISSVHALVLIVAATELFFIRPAVLPSVYAFTVPASVNIVTRADWPVYLPDMFTLVSKFFWSPALVWFFTSFIVPTFAGFFFNLGATAPHSASGTGARTRARAAVQGPEYRVDPLTFSIAKALVSFLVYGQGVTFYGLLPETSIARLNGAVYGGYQGILTGAAITGIASFYDAILKK</sequence>
<dbReference type="PANTHER" id="PTHR41807:SF1">
    <property type="entry name" value="GLUTATHIONE TRANSFERASE 3"/>
    <property type="match status" value="1"/>
</dbReference>
<keyword evidence="4" id="KW-1185">Reference proteome</keyword>
<feature type="region of interest" description="Disordered" evidence="1">
    <location>
        <begin position="69"/>
        <end position="88"/>
    </location>
</feature>
<dbReference type="PANTHER" id="PTHR41807">
    <property type="entry name" value="GLUTATHIONE TRANSFERASE 3"/>
    <property type="match status" value="1"/>
</dbReference>
<dbReference type="InterPro" id="IPR038872">
    <property type="entry name" value="Put_GTT3"/>
</dbReference>
<evidence type="ECO:0000256" key="2">
    <source>
        <dbReference type="SAM" id="Phobius"/>
    </source>
</evidence>
<feature type="compositionally biased region" description="Basic and acidic residues" evidence="1">
    <location>
        <begin position="75"/>
        <end position="88"/>
    </location>
</feature>
<dbReference type="RefSeq" id="XP_051362899.1">
    <property type="nucleotide sequence ID" value="XM_051505734.1"/>
</dbReference>
<comment type="caution">
    <text evidence="3">The sequence shown here is derived from an EMBL/GenBank/DDBJ whole genome shotgun (WGS) entry which is preliminary data.</text>
</comment>
<keyword evidence="2" id="KW-0812">Transmembrane</keyword>
<dbReference type="GeneID" id="75829963"/>
<dbReference type="EMBL" id="JAGIXG020000016">
    <property type="protein sequence ID" value="KAI6782043.1"/>
    <property type="molecule type" value="Genomic_DNA"/>
</dbReference>
<feature type="transmembrane region" description="Helical" evidence="2">
    <location>
        <begin position="235"/>
        <end position="258"/>
    </location>
</feature>
<evidence type="ECO:0000313" key="4">
    <source>
        <dbReference type="Proteomes" id="UP001055219"/>
    </source>
</evidence>
<name>A0A9P9Y2N3_9HYPO</name>
<evidence type="ECO:0000256" key="1">
    <source>
        <dbReference type="SAM" id="MobiDB-lite"/>
    </source>
</evidence>
<accession>A0A9P9Y2N3</accession>
<dbReference type="AlphaFoldDB" id="A0A9P9Y2N3"/>
<keyword evidence="2" id="KW-0472">Membrane</keyword>
<dbReference type="OrthoDB" id="4034134at2759"/>